<evidence type="ECO:0000256" key="4">
    <source>
        <dbReference type="PROSITE-ProRule" id="PRU00409"/>
    </source>
</evidence>
<proteinExistence type="predicted"/>
<dbReference type="STRING" id="584787.GCA_001247655_03666"/>
<keyword evidence="2" id="KW-0658">Purine biosynthesis</keyword>
<dbReference type="SUPFAM" id="SSF51246">
    <property type="entry name" value="Rudiment single hybrid motif"/>
    <property type="match status" value="1"/>
</dbReference>
<dbReference type="Proteomes" id="UP000268033">
    <property type="component" value="Unassembled WGS sequence"/>
</dbReference>
<keyword evidence="3 4" id="KW-0067">ATP-binding</keyword>
<keyword evidence="7" id="KW-1185">Reference proteome</keyword>
<evidence type="ECO:0000256" key="2">
    <source>
        <dbReference type="ARBA" id="ARBA00022755"/>
    </source>
</evidence>
<dbReference type="Pfam" id="PF02222">
    <property type="entry name" value="ATP-grasp"/>
    <property type="match status" value="1"/>
</dbReference>
<dbReference type="SUPFAM" id="SSF56059">
    <property type="entry name" value="Glutathione synthetase ATP-binding domain-like"/>
    <property type="match status" value="1"/>
</dbReference>
<dbReference type="InterPro" id="IPR013815">
    <property type="entry name" value="ATP_grasp_subdomain_1"/>
</dbReference>
<dbReference type="InterPro" id="IPR003135">
    <property type="entry name" value="ATP-grasp_carboxylate-amine"/>
</dbReference>
<dbReference type="Gene3D" id="3.40.50.20">
    <property type="match status" value="1"/>
</dbReference>
<dbReference type="GO" id="GO:0005524">
    <property type="term" value="F:ATP binding"/>
    <property type="evidence" value="ECO:0007669"/>
    <property type="project" value="UniProtKB-UniRule"/>
</dbReference>
<dbReference type="EMBL" id="RJUL01000001">
    <property type="protein sequence ID" value="ROQ30743.1"/>
    <property type="molecule type" value="Genomic_DNA"/>
</dbReference>
<dbReference type="PANTHER" id="PTHR11609:SF5">
    <property type="entry name" value="PHOSPHORIBOSYLAMINOIMIDAZOLE CARBOXYLASE"/>
    <property type="match status" value="1"/>
</dbReference>
<accession>A0A3N1PQF7</accession>
<dbReference type="GO" id="GO:0003824">
    <property type="term" value="F:catalytic activity"/>
    <property type="evidence" value="ECO:0007669"/>
    <property type="project" value="UniProtKB-ARBA"/>
</dbReference>
<dbReference type="GO" id="GO:0046872">
    <property type="term" value="F:metal ion binding"/>
    <property type="evidence" value="ECO:0007669"/>
    <property type="project" value="InterPro"/>
</dbReference>
<evidence type="ECO:0000259" key="5">
    <source>
        <dbReference type="PROSITE" id="PS50975"/>
    </source>
</evidence>
<evidence type="ECO:0000313" key="7">
    <source>
        <dbReference type="Proteomes" id="UP000268033"/>
    </source>
</evidence>
<evidence type="ECO:0000256" key="1">
    <source>
        <dbReference type="ARBA" id="ARBA00022741"/>
    </source>
</evidence>
<dbReference type="InterPro" id="IPR040686">
    <property type="entry name" value="PurK_C"/>
</dbReference>
<dbReference type="AlphaFoldDB" id="A0A3N1PQF7"/>
<dbReference type="Gene3D" id="3.30.470.20">
    <property type="entry name" value="ATP-grasp fold, B domain"/>
    <property type="match status" value="1"/>
</dbReference>
<reference evidence="6 7" key="1">
    <citation type="submission" date="2018-11" db="EMBL/GenBank/DDBJ databases">
        <title>Genomic Encyclopedia of Type Strains, Phase IV (KMG-IV): sequencing the most valuable type-strain genomes for metagenomic binning, comparative biology and taxonomic classification.</title>
        <authorList>
            <person name="Goeker M."/>
        </authorList>
    </citation>
    <scope>NUCLEOTIDE SEQUENCE [LARGE SCALE GENOMIC DNA]</scope>
    <source>
        <strain evidence="6 7">DSM 21945</strain>
    </source>
</reference>
<evidence type="ECO:0000313" key="6">
    <source>
        <dbReference type="EMBL" id="ROQ30743.1"/>
    </source>
</evidence>
<dbReference type="PANTHER" id="PTHR11609">
    <property type="entry name" value="PURINE BIOSYNTHESIS PROTEIN 6/7, PUR6/7"/>
    <property type="match status" value="1"/>
</dbReference>
<evidence type="ECO:0000256" key="3">
    <source>
        <dbReference type="ARBA" id="ARBA00022840"/>
    </source>
</evidence>
<keyword evidence="1 4" id="KW-0547">Nucleotide-binding</keyword>
<dbReference type="InterPro" id="IPR016185">
    <property type="entry name" value="PreATP-grasp_dom_sf"/>
</dbReference>
<dbReference type="GO" id="GO:0006164">
    <property type="term" value="P:purine nucleotide biosynthetic process"/>
    <property type="evidence" value="ECO:0007669"/>
    <property type="project" value="UniProtKB-KW"/>
</dbReference>
<name>A0A3N1PQF7_9GAMM</name>
<dbReference type="SUPFAM" id="SSF52440">
    <property type="entry name" value="PreATP-grasp domain"/>
    <property type="match status" value="1"/>
</dbReference>
<dbReference type="GO" id="GO:0005829">
    <property type="term" value="C:cytosol"/>
    <property type="evidence" value="ECO:0007669"/>
    <property type="project" value="TreeGrafter"/>
</dbReference>
<organism evidence="6 7">
    <name type="scientific">Gallaecimonas pentaromativorans</name>
    <dbReference type="NCBI Taxonomy" id="584787"/>
    <lineage>
        <taxon>Bacteria</taxon>
        <taxon>Pseudomonadati</taxon>
        <taxon>Pseudomonadota</taxon>
        <taxon>Gammaproteobacteria</taxon>
        <taxon>Enterobacterales</taxon>
        <taxon>Gallaecimonadaceae</taxon>
        <taxon>Gallaecimonas</taxon>
    </lineage>
</organism>
<comment type="caution">
    <text evidence="6">The sequence shown here is derived from an EMBL/GenBank/DDBJ whole genome shotgun (WGS) entry which is preliminary data.</text>
</comment>
<dbReference type="InterPro" id="IPR011761">
    <property type="entry name" value="ATP-grasp"/>
</dbReference>
<dbReference type="Gene3D" id="3.30.1490.20">
    <property type="entry name" value="ATP-grasp fold, A domain"/>
    <property type="match status" value="1"/>
</dbReference>
<dbReference type="InterPro" id="IPR011054">
    <property type="entry name" value="Rudment_hybrid_motif"/>
</dbReference>
<sequence length="320" mass="35439">MKGLVIGAGQLGAMMGEVAWRLGIELWRYCPDTHRYFFGTEMDARGDTGPVDFDWVTAERELLPQTPFHGVLLNLATYQLVSDRLPQKKLYDQLGLPTAPWGELKTGESADALLAKLGTRLVVKARQGGYDGKGQWRVSEPGFVSEADCIGEAMIPFSREVSIVGVRGADGRKLFYPVVENVHQDGILVETLAPAPEAGKWQAEAERILGTLMDHLQYVGVMAVELFDCGDKLLINEMAPRVHNSGHWSQDGANVCQFELHLRAVAGLPLPEKLSWVPTRMDNLIGVALDYQWLAGNGKVHWYNKEPRPGRKVGHINTLL</sequence>
<dbReference type="RefSeq" id="WP_123420508.1">
    <property type="nucleotide sequence ID" value="NZ_RJUL01000001.1"/>
</dbReference>
<gene>
    <name evidence="6" type="ORF">EDC28_101435</name>
</gene>
<dbReference type="PROSITE" id="PS50975">
    <property type="entry name" value="ATP_GRASP"/>
    <property type="match status" value="1"/>
</dbReference>
<protein>
    <submittedName>
        <fullName evidence="6">5-(Carboxyamino)imidazole ribonucleotide synthase</fullName>
    </submittedName>
</protein>
<dbReference type="Pfam" id="PF17769">
    <property type="entry name" value="PurK_C"/>
    <property type="match status" value="1"/>
</dbReference>
<feature type="domain" description="ATP-grasp" evidence="5">
    <location>
        <begin position="88"/>
        <end position="266"/>
    </location>
</feature>